<evidence type="ECO:0000256" key="2">
    <source>
        <dbReference type="ARBA" id="ARBA00022614"/>
    </source>
</evidence>
<evidence type="ECO:0000256" key="4">
    <source>
        <dbReference type="ARBA" id="ARBA00022741"/>
    </source>
</evidence>
<dbReference type="InterPro" id="IPR002182">
    <property type="entry name" value="NB-ARC"/>
</dbReference>
<dbReference type="Pfam" id="PF23559">
    <property type="entry name" value="WHD_DRP"/>
    <property type="match status" value="1"/>
</dbReference>
<dbReference type="GO" id="GO:0006952">
    <property type="term" value="P:defense response"/>
    <property type="evidence" value="ECO:0007669"/>
    <property type="project" value="UniProtKB-KW"/>
</dbReference>
<evidence type="ECO:0000256" key="5">
    <source>
        <dbReference type="ARBA" id="ARBA00022821"/>
    </source>
</evidence>
<dbReference type="Pfam" id="PF00931">
    <property type="entry name" value="NB-ARC"/>
    <property type="match status" value="1"/>
</dbReference>
<evidence type="ECO:0000256" key="1">
    <source>
        <dbReference type="ARBA" id="ARBA00008894"/>
    </source>
</evidence>
<dbReference type="InterPro" id="IPR027417">
    <property type="entry name" value="P-loop_NTPase"/>
</dbReference>
<dbReference type="Pfam" id="PF18052">
    <property type="entry name" value="Rx_N"/>
    <property type="match status" value="1"/>
</dbReference>
<dbReference type="InterPro" id="IPR058922">
    <property type="entry name" value="WHD_DRP"/>
</dbReference>
<evidence type="ECO:0000256" key="3">
    <source>
        <dbReference type="ARBA" id="ARBA00022737"/>
    </source>
</evidence>
<dbReference type="AlphaFoldDB" id="A0AAE2BR94"/>
<organism evidence="10 11">
    <name type="scientific">Sesamum angolense</name>
    <dbReference type="NCBI Taxonomy" id="2727404"/>
    <lineage>
        <taxon>Eukaryota</taxon>
        <taxon>Viridiplantae</taxon>
        <taxon>Streptophyta</taxon>
        <taxon>Embryophyta</taxon>
        <taxon>Tracheophyta</taxon>
        <taxon>Spermatophyta</taxon>
        <taxon>Magnoliopsida</taxon>
        <taxon>eudicotyledons</taxon>
        <taxon>Gunneridae</taxon>
        <taxon>Pentapetalae</taxon>
        <taxon>asterids</taxon>
        <taxon>lamiids</taxon>
        <taxon>Lamiales</taxon>
        <taxon>Pedaliaceae</taxon>
        <taxon>Sesamum</taxon>
    </lineage>
</organism>
<dbReference type="GO" id="GO:0005524">
    <property type="term" value="F:ATP binding"/>
    <property type="evidence" value="ECO:0007669"/>
    <property type="project" value="UniProtKB-KW"/>
</dbReference>
<name>A0AAE2BR94_9LAMI</name>
<comment type="caution">
    <text evidence="10">The sequence shown here is derived from an EMBL/GenBank/DDBJ whole genome shotgun (WGS) entry which is preliminary data.</text>
</comment>
<feature type="domain" description="Disease resistance protein winged helix" evidence="9">
    <location>
        <begin position="379"/>
        <end position="439"/>
    </location>
</feature>
<dbReference type="Gene3D" id="3.80.10.10">
    <property type="entry name" value="Ribonuclease Inhibitor"/>
    <property type="match status" value="1"/>
</dbReference>
<evidence type="ECO:0000259" key="7">
    <source>
        <dbReference type="Pfam" id="PF00931"/>
    </source>
</evidence>
<dbReference type="GO" id="GO:0051707">
    <property type="term" value="P:response to other organism"/>
    <property type="evidence" value="ECO:0007669"/>
    <property type="project" value="UniProtKB-ARBA"/>
</dbReference>
<protein>
    <submittedName>
        <fullName evidence="10">Late blight resistance proteinR1B-12</fullName>
    </submittedName>
</protein>
<dbReference type="InterPro" id="IPR038005">
    <property type="entry name" value="RX-like_CC"/>
</dbReference>
<dbReference type="GO" id="GO:0043531">
    <property type="term" value="F:ADP binding"/>
    <property type="evidence" value="ECO:0007669"/>
    <property type="project" value="InterPro"/>
</dbReference>
<keyword evidence="6" id="KW-0067">ATP-binding</keyword>
<reference evidence="10" key="2">
    <citation type="journal article" date="2024" name="Plant">
        <title>Genomic evolution and insights into agronomic trait innovations of Sesamum species.</title>
        <authorList>
            <person name="Miao H."/>
            <person name="Wang L."/>
            <person name="Qu L."/>
            <person name="Liu H."/>
            <person name="Sun Y."/>
            <person name="Le M."/>
            <person name="Wang Q."/>
            <person name="Wei S."/>
            <person name="Zheng Y."/>
            <person name="Lin W."/>
            <person name="Duan Y."/>
            <person name="Cao H."/>
            <person name="Xiong S."/>
            <person name="Wang X."/>
            <person name="Wei L."/>
            <person name="Li C."/>
            <person name="Ma Q."/>
            <person name="Ju M."/>
            <person name="Zhao R."/>
            <person name="Li G."/>
            <person name="Mu C."/>
            <person name="Tian Q."/>
            <person name="Mei H."/>
            <person name="Zhang T."/>
            <person name="Gao T."/>
            <person name="Zhang H."/>
        </authorList>
    </citation>
    <scope>NUCLEOTIDE SEQUENCE</scope>
    <source>
        <strain evidence="10">K16</strain>
    </source>
</reference>
<feature type="domain" description="NB-ARC" evidence="7">
    <location>
        <begin position="141"/>
        <end position="313"/>
    </location>
</feature>
<dbReference type="SUPFAM" id="SSF52058">
    <property type="entry name" value="L domain-like"/>
    <property type="match status" value="1"/>
</dbReference>
<dbReference type="Gene3D" id="1.10.8.430">
    <property type="entry name" value="Helical domain of apoptotic protease-activating factors"/>
    <property type="match status" value="1"/>
</dbReference>
<comment type="similarity">
    <text evidence="1">Belongs to the disease resistance NB-LRR family.</text>
</comment>
<dbReference type="Proteomes" id="UP001289374">
    <property type="component" value="Unassembled WGS sequence"/>
</dbReference>
<dbReference type="FunFam" id="3.40.50.300:FF:001091">
    <property type="entry name" value="Probable disease resistance protein At1g61300"/>
    <property type="match status" value="1"/>
</dbReference>
<dbReference type="PANTHER" id="PTHR36766">
    <property type="entry name" value="PLANT BROAD-SPECTRUM MILDEW RESISTANCE PROTEIN RPW8"/>
    <property type="match status" value="1"/>
</dbReference>
<keyword evidence="2" id="KW-0433">Leucine-rich repeat</keyword>
<evidence type="ECO:0000313" key="10">
    <source>
        <dbReference type="EMBL" id="KAK4394881.1"/>
    </source>
</evidence>
<keyword evidence="3" id="KW-0677">Repeat</keyword>
<dbReference type="InterPro" id="IPR032675">
    <property type="entry name" value="LRR_dom_sf"/>
</dbReference>
<dbReference type="SUPFAM" id="SSF52540">
    <property type="entry name" value="P-loop containing nucleoside triphosphate hydrolases"/>
    <property type="match status" value="1"/>
</dbReference>
<reference evidence="10" key="1">
    <citation type="submission" date="2020-06" db="EMBL/GenBank/DDBJ databases">
        <authorList>
            <person name="Li T."/>
            <person name="Hu X."/>
            <person name="Zhang T."/>
            <person name="Song X."/>
            <person name="Zhang H."/>
            <person name="Dai N."/>
            <person name="Sheng W."/>
            <person name="Hou X."/>
            <person name="Wei L."/>
        </authorList>
    </citation>
    <scope>NUCLEOTIDE SEQUENCE</scope>
    <source>
        <strain evidence="10">K16</strain>
        <tissue evidence="10">Leaf</tissue>
    </source>
</reference>
<feature type="domain" description="Disease resistance N-terminal" evidence="8">
    <location>
        <begin position="3"/>
        <end position="72"/>
    </location>
</feature>
<keyword evidence="4" id="KW-0547">Nucleotide-binding</keyword>
<dbReference type="Gene3D" id="3.40.50.300">
    <property type="entry name" value="P-loop containing nucleotide triphosphate hydrolases"/>
    <property type="match status" value="1"/>
</dbReference>
<gene>
    <name evidence="10" type="ORF">Sango_1642400</name>
</gene>
<dbReference type="CDD" id="cd14798">
    <property type="entry name" value="RX-CC_like"/>
    <property type="match status" value="1"/>
</dbReference>
<evidence type="ECO:0000259" key="8">
    <source>
        <dbReference type="Pfam" id="PF18052"/>
    </source>
</evidence>
<proteinExistence type="inferred from homology"/>
<dbReference type="Gene3D" id="1.20.5.4130">
    <property type="match status" value="1"/>
</dbReference>
<dbReference type="InterPro" id="IPR041118">
    <property type="entry name" value="Rx_N"/>
</dbReference>
<keyword evidence="11" id="KW-1185">Reference proteome</keyword>
<keyword evidence="5" id="KW-0611">Plant defense</keyword>
<sequence length="787" mass="91125">MADLKQQVERLENDVLAFKAFLKDYSRCGEKLWTEERLELAFQMRHVVYEAEDIIDTFVTSLEAARHSKPKSYFSRAYGTPEKLRGIARDVETVGAEVRRIYAEMTSVDDHFTKFNLIGDGGPPESKVPLIMQQDNVVGFEDEAEKLIGYLLQETQELDVVSIIGMPGLGKTTLAGKIFRDPVIKDKFPVRIWVYISQEFKMKDVFLAILRQFIRIDEDMYCKSDQELAQLVASNLEREKFLIVMDDIWTGEDWYRLETALPKSTKRGKVLITSRQVEVAQYANRNRIPHHLRLLTQDESWLLLQYEVFKKSECPPELEFLGKLIAEQCCGLPLAIVVIGVVLTIKFRAWGHMSRNVHAWTIVSENISTYLNDDPDRFQKLLRMWIAEGFVQRKVDISLEELAENYLEELINRNLVRVDKRRSDGGVKTCRIHNMLRNFCKNEARSKKENFFQEVKMYDGEFEPSVTILENFRRLCIHSDVSKFLSSQPHGPRVHSFVCFSEENITLEGQDVATIPTAFKMLRVLEAESIKFARVPSNIYHLLHLRYLTLSLNVESLPEHFSKFWNLQTLIIYTTSQTLEIKANIWQMIHLNLLKTNAPATMPKIEQSSKASENLQTLDGISPQSCTKEMPFAWTSSIIQISTKTEEPDFIIHILDWCHISILGMLENLEVLKLKDNAFMGDCWEVGRTHFRRLEFLHIGHTNLVTWVALGHHFPELRCLELHNCDELREIPIGLADAPYFRALDLCHSKLAVASAKKIQKAKEKKKEDHNDEFNYGFKLSIFPPEE</sequence>
<dbReference type="InterPro" id="IPR042197">
    <property type="entry name" value="Apaf_helical"/>
</dbReference>
<evidence type="ECO:0000256" key="6">
    <source>
        <dbReference type="ARBA" id="ARBA00022840"/>
    </source>
</evidence>
<evidence type="ECO:0000313" key="11">
    <source>
        <dbReference type="Proteomes" id="UP001289374"/>
    </source>
</evidence>
<dbReference type="EMBL" id="JACGWL010000009">
    <property type="protein sequence ID" value="KAK4394881.1"/>
    <property type="molecule type" value="Genomic_DNA"/>
</dbReference>
<accession>A0AAE2BR94</accession>
<dbReference type="PANTHER" id="PTHR36766:SF53">
    <property type="entry name" value="DISEASE RESISTANCE PROTEIN RPP13-LIKE"/>
    <property type="match status" value="1"/>
</dbReference>
<evidence type="ECO:0000259" key="9">
    <source>
        <dbReference type="Pfam" id="PF23559"/>
    </source>
</evidence>
<dbReference type="PRINTS" id="PR00364">
    <property type="entry name" value="DISEASERSIST"/>
</dbReference>